<dbReference type="Pfam" id="PF04219">
    <property type="entry name" value="DUF413"/>
    <property type="match status" value="1"/>
</dbReference>
<dbReference type="RefSeq" id="WP_099369015.1">
    <property type="nucleotide sequence ID" value="NZ_CP022426.1"/>
</dbReference>
<dbReference type="CDD" id="cd00085">
    <property type="entry name" value="HNHc"/>
    <property type="match status" value="1"/>
</dbReference>
<dbReference type="EMBL" id="CP022426">
    <property type="protein sequence ID" value="ATP10243.1"/>
    <property type="molecule type" value="Genomic_DNA"/>
</dbReference>
<evidence type="ECO:0000256" key="2">
    <source>
        <dbReference type="ARBA" id="ARBA00093628"/>
    </source>
</evidence>
<dbReference type="InterPro" id="IPR007335">
    <property type="entry name" value="DUF413"/>
</dbReference>
<evidence type="ECO:0000313" key="3">
    <source>
        <dbReference type="EMBL" id="ATP10243.1"/>
    </source>
</evidence>
<reference evidence="4" key="1">
    <citation type="journal article" date="2018" name="BMC Genomics">
        <title>The complete and fully assembled genome sequence of Aeromonas salmonicida subsp. pectinolytica and its comparative analysis with other Aeromonas species: investigation of the mobilome in environmental and pathogenic strains.</title>
        <authorList>
            <person name="Pfeiffer F."/>
            <person name="Zamora-Lagos M.A."/>
            <person name="Blettinger M."/>
            <person name="Yeroslaviz A."/>
            <person name="Dahl A."/>
            <person name="Gruber S."/>
            <person name="Habermann B.H."/>
        </authorList>
    </citation>
    <scope>NUCLEOTIDE SEQUENCE [LARGE SCALE GENOMIC DNA]</scope>
    <source>
        <strain evidence="4">34mel</strain>
    </source>
</reference>
<protein>
    <recommendedName>
        <fullName evidence="2">Macrodomain Ori protein</fullName>
    </recommendedName>
</protein>
<evidence type="ECO:0000256" key="1">
    <source>
        <dbReference type="ARBA" id="ARBA00093464"/>
    </source>
</evidence>
<evidence type="ECO:0000313" key="4">
    <source>
        <dbReference type="Proteomes" id="UP000222916"/>
    </source>
</evidence>
<accession>A0A2D1QJ46</accession>
<proteinExistence type="inferred from homology"/>
<organism evidence="3 4">
    <name type="scientific">Aeromonas salmonicida subsp. pectinolytica 34mel</name>
    <dbReference type="NCBI Taxonomy" id="1324960"/>
    <lineage>
        <taxon>Bacteria</taxon>
        <taxon>Pseudomonadati</taxon>
        <taxon>Pseudomonadota</taxon>
        <taxon>Gammaproteobacteria</taxon>
        <taxon>Aeromonadales</taxon>
        <taxon>Aeromonadaceae</taxon>
        <taxon>Aeromonas</taxon>
    </lineage>
</organism>
<dbReference type="AlphaFoldDB" id="A0A2D1QJ46"/>
<dbReference type="InterPro" id="IPR003615">
    <property type="entry name" value="HNH_nuc"/>
</dbReference>
<dbReference type="Proteomes" id="UP000222916">
    <property type="component" value="Chromosome"/>
</dbReference>
<sequence length="243" mass="28978">MAGYNNIIEIQKIRGYMYWLNERLLELEAEINALIKTREDDSDNYDYEKYEELIKEWNSIQRTLSTSQASIDKNYSPYWSVVSRLIRDEHYWFCNKCGINLSSNRDLLHLHHKDRNRINNDDANLEPLCIICHATCLGHSHLIDEITDEMKCVIYKKRALLSVESKKHLPYLKMTCSHKLKHADNELREIIINYGCWMHALYSNKIHPFTKAQARFVDVCNKKKNPKSSFERAWHYYMLENDL</sequence>
<name>A0A2D1QJ46_AERSA</name>
<comment type="similarity">
    <text evidence="1">Belongs to the MaoP family.</text>
</comment>
<gene>
    <name evidence="3" type="ORF">Asalp_31380</name>
</gene>